<dbReference type="InterPro" id="IPR036770">
    <property type="entry name" value="Ankyrin_rpt-contain_sf"/>
</dbReference>
<feature type="compositionally biased region" description="Basic and acidic residues" evidence="2">
    <location>
        <begin position="93"/>
        <end position="107"/>
    </location>
</feature>
<feature type="compositionally biased region" description="Polar residues" evidence="2">
    <location>
        <begin position="233"/>
        <end position="247"/>
    </location>
</feature>
<evidence type="ECO:0000313" key="7">
    <source>
        <dbReference type="Proteomes" id="UP001429100"/>
    </source>
</evidence>
<feature type="region of interest" description="Disordered" evidence="2">
    <location>
        <begin position="599"/>
        <end position="635"/>
    </location>
</feature>
<dbReference type="Proteomes" id="UP001429100">
    <property type="component" value="Unassembled WGS sequence"/>
</dbReference>
<keyword evidence="7" id="KW-1185">Reference proteome</keyword>
<evidence type="ECO:0000256" key="4">
    <source>
        <dbReference type="SAM" id="SignalP"/>
    </source>
</evidence>
<reference evidence="6 7" key="3">
    <citation type="submission" date="2017-10" db="EMBL/GenBank/DDBJ databases">
        <title>Consistent, comparative and evidence-based genome annotation and re-annotation for the closely-related species, Cryptosporidium parvum, C. hominis and C. tyzzeri.</title>
        <authorList>
            <person name="Baptista R.P."/>
            <person name="Li Y."/>
            <person name="Sateriale A."/>
            <person name="Striepen B."/>
            <person name="Kissinger J.C."/>
        </authorList>
    </citation>
    <scope>NUCLEOTIDE SEQUENCE [LARGE SCALE GENOMIC DNA]</scope>
    <source>
        <strain evidence="6">30976</strain>
    </source>
</reference>
<evidence type="ECO:0000256" key="3">
    <source>
        <dbReference type="SAM" id="Phobius"/>
    </source>
</evidence>
<keyword evidence="3" id="KW-0812">Transmembrane</keyword>
<feature type="compositionally biased region" description="Basic and acidic residues" evidence="2">
    <location>
        <begin position="251"/>
        <end position="261"/>
    </location>
</feature>
<dbReference type="PROSITE" id="PS50088">
    <property type="entry name" value="ANK_REPEAT"/>
    <property type="match status" value="1"/>
</dbReference>
<dbReference type="EMBL" id="LN877952">
    <property type="protein sequence ID" value="CUV06788.1"/>
    <property type="molecule type" value="Genomic_DNA"/>
</dbReference>
<dbReference type="VEuPathDB" id="CryptoDB:CHUDEA6_3630"/>
<keyword evidence="3" id="KW-0472">Membrane</keyword>
<evidence type="ECO:0000256" key="2">
    <source>
        <dbReference type="SAM" id="MobiDB-lite"/>
    </source>
</evidence>
<accession>A0A0S4TH71</accession>
<evidence type="ECO:0000313" key="5">
    <source>
        <dbReference type="EMBL" id="CUV06788.1"/>
    </source>
</evidence>
<dbReference type="VEuPathDB" id="CryptoDB:ChTU502y2012_415g0310"/>
<name>A0A0S4TH71_CRYHO</name>
<feature type="compositionally biased region" description="Basic and acidic residues" evidence="2">
    <location>
        <begin position="147"/>
        <end position="158"/>
    </location>
</feature>
<proteinExistence type="predicted"/>
<gene>
    <name evidence="5" type="ORF">CHUDEA6_3630</name>
    <name evidence="6" type="ORF">GY17_00000377</name>
</gene>
<keyword evidence="1" id="KW-0040">ANK repeat</keyword>
<organism evidence="5">
    <name type="scientific">Cryptosporidium hominis</name>
    <dbReference type="NCBI Taxonomy" id="237895"/>
    <lineage>
        <taxon>Eukaryota</taxon>
        <taxon>Sar</taxon>
        <taxon>Alveolata</taxon>
        <taxon>Apicomplexa</taxon>
        <taxon>Conoidasida</taxon>
        <taxon>Coccidia</taxon>
        <taxon>Eucoccidiorida</taxon>
        <taxon>Eimeriorina</taxon>
        <taxon>Cryptosporidiidae</taxon>
        <taxon>Cryptosporidium</taxon>
    </lineage>
</organism>
<feature type="chain" id="PRO_5006627707" evidence="4">
    <location>
        <begin position="19"/>
        <end position="670"/>
    </location>
</feature>
<keyword evidence="3" id="KW-1133">Transmembrane helix</keyword>
<dbReference type="AlphaFoldDB" id="A0A0S4TH71"/>
<dbReference type="Gene3D" id="1.25.40.20">
    <property type="entry name" value="Ankyrin repeat-containing domain"/>
    <property type="match status" value="1"/>
</dbReference>
<dbReference type="SUPFAM" id="SSF48403">
    <property type="entry name" value="Ankyrin repeat"/>
    <property type="match status" value="1"/>
</dbReference>
<evidence type="ECO:0000313" key="6">
    <source>
        <dbReference type="EMBL" id="PPS97482.1"/>
    </source>
</evidence>
<feature type="transmembrane region" description="Helical" evidence="3">
    <location>
        <begin position="645"/>
        <end position="667"/>
    </location>
</feature>
<dbReference type="VEuPathDB" id="CryptoDB:Chro.60419"/>
<keyword evidence="4" id="KW-0732">Signal</keyword>
<dbReference type="Proteomes" id="UP000199752">
    <property type="component" value="Chromosome 6"/>
</dbReference>
<protein>
    <submittedName>
        <fullName evidence="6">Ankyrin repeat-containing protein</fullName>
    </submittedName>
</protein>
<feature type="compositionally biased region" description="Basic and acidic residues" evidence="2">
    <location>
        <begin position="606"/>
        <end position="635"/>
    </location>
</feature>
<dbReference type="VEuPathDB" id="CryptoDB:GY17_00000377"/>
<dbReference type="Pfam" id="PF00023">
    <property type="entry name" value="Ank"/>
    <property type="match status" value="1"/>
</dbReference>
<reference evidence="5" key="2">
    <citation type="submission" date="2015-08" db="EMBL/GenBank/DDBJ databases">
        <authorList>
            <person name="Babu N.S."/>
            <person name="Beckwith C.J."/>
            <person name="Beseler K.G."/>
            <person name="Brison A."/>
            <person name="Carone J.V."/>
            <person name="Caskin T.P."/>
            <person name="Diamond M."/>
            <person name="Durham M.E."/>
            <person name="Foxe J.M."/>
            <person name="Go M."/>
            <person name="Henderson B.A."/>
            <person name="Jones I.B."/>
            <person name="McGettigan J.A."/>
            <person name="Micheletti S.J."/>
            <person name="Nasrallah M.E."/>
            <person name="Ortiz D."/>
            <person name="Piller C.R."/>
            <person name="Privatt S.R."/>
            <person name="Schneider S.L."/>
            <person name="Sharp S."/>
            <person name="Smith T.C."/>
            <person name="Stanton J.D."/>
            <person name="Ullery H.E."/>
            <person name="Wilson R.J."/>
            <person name="Serrano M.G."/>
            <person name="Buck G."/>
            <person name="Lee V."/>
            <person name="Wang Y."/>
            <person name="Carvalho R."/>
            <person name="Voegtly L."/>
            <person name="Shi R."/>
            <person name="Duckworth R."/>
            <person name="Johnson A."/>
            <person name="Loviza R."/>
            <person name="Walstead R."/>
            <person name="Shah Z."/>
            <person name="Kiflezghi M."/>
            <person name="Wade K."/>
            <person name="Ball S.L."/>
            <person name="Bradley K.W."/>
            <person name="Asai D.J."/>
            <person name="Bowman C.A."/>
            <person name="Russell D.A."/>
            <person name="Pope W.H."/>
            <person name="Jacobs-Sera D."/>
            <person name="Hendrix R.W."/>
            <person name="Hatfull G.F."/>
        </authorList>
    </citation>
    <scope>NUCLEOTIDE SEQUENCE [LARGE SCALE GENOMIC DNA]</scope>
</reference>
<feature type="signal peptide" evidence="4">
    <location>
        <begin position="1"/>
        <end position="18"/>
    </location>
</feature>
<dbReference type="EMBL" id="JTAI01000007">
    <property type="protein sequence ID" value="PPS97482.1"/>
    <property type="molecule type" value="Genomic_DNA"/>
</dbReference>
<feature type="region of interest" description="Disordered" evidence="2">
    <location>
        <begin position="233"/>
        <end position="265"/>
    </location>
</feature>
<dbReference type="InterPro" id="IPR002110">
    <property type="entry name" value="Ankyrin_rpt"/>
</dbReference>
<feature type="region of interest" description="Disordered" evidence="2">
    <location>
        <begin position="31"/>
        <end position="189"/>
    </location>
</feature>
<feature type="compositionally biased region" description="Polar residues" evidence="2">
    <location>
        <begin position="111"/>
        <end position="133"/>
    </location>
</feature>
<sequence>MRIQYIILFLWIVLLKLAQNGMLATDVVNQSSSESSYEETEGSKAEDSVSTSDLSKSDDKGFTKNEGSVQSTYADDDDEGSGELSSEGEASESEMKDGSKLSEKNSEEIPINQSESQPLNSQTEQKQDIQIQNEEGGGASLSGDFVLSDKESSKRSEVVPEESIVPALSGQNQVESSKDDDDDDIVKDVLPTEDPNVQKASDSIKDGISGNAIGHVAPATLDVLLGVVQPTRSFTSEPQTRPLQTQFGRKRSIDDGEEPKSSKYLPTPTCSDVIEKFEWNKDLIGTSSQAAFKIIFGEITALKSMTNIQAEKTITAAFDVLKDPAAEGINPQEALALYVCEADKDHGRSVYQKLIEYGYLSSLLHPIAHKMWGCVKYGHYYDSAGNNPLHLAAMSNSLQVVDFVLRLIKDPVEIKIALEEKNNSNQTPLDIAVDERRPSIIRRLKTTYRTMSNFVKKLDPEAVMEEKRKQKIMTETAALFCKPVLKMNSNYEEVVNTAIEKGKEVSQIMDNYALEELNKESVQKNLRAKRKEYNDRKELLLSAHKHQKIQPHNPVELSESILEDEVIKFEHDDGHHRHNHHRHAIELQDIQGKILDEANESSSENNIEKKASHEEQSEVDDKKAQESDKGEDEQSTKPKSFLEKVLFWSIIIFCIVFTVVLLLIWFATKV</sequence>
<dbReference type="SMART" id="SM00248">
    <property type="entry name" value="ANK"/>
    <property type="match status" value="2"/>
</dbReference>
<dbReference type="PROSITE" id="PS50297">
    <property type="entry name" value="ANK_REP_REGION"/>
    <property type="match status" value="1"/>
</dbReference>
<feature type="repeat" description="ANK" evidence="1">
    <location>
        <begin position="384"/>
        <end position="406"/>
    </location>
</feature>
<reference evidence="6 7" key="1">
    <citation type="submission" date="2014-11" db="EMBL/GenBank/DDBJ databases">
        <title>Comparative genomic analysis of Cryptosporidium hominis reveals occurrence of genetic recombination in virulent subtypes.</title>
        <authorList>
            <person name="Guo Y."/>
            <person name="Tang K."/>
            <person name="Frace M."/>
            <person name="Li N."/>
            <person name="Roellig D.M."/>
            <person name="Sammons S."/>
            <person name="Knipe K."/>
            <person name="Rowe L."/>
            <person name="Feng Y."/>
            <person name="Xiao L."/>
        </authorList>
    </citation>
    <scope>NUCLEOTIDE SEQUENCE [LARGE SCALE GENOMIC DNA]</scope>
    <source>
        <strain evidence="6">30976</strain>
    </source>
</reference>
<evidence type="ECO:0000256" key="1">
    <source>
        <dbReference type="PROSITE-ProRule" id="PRU00023"/>
    </source>
</evidence>
<dbReference type="OrthoDB" id="163438at2759"/>